<feature type="domain" description="AAA+ ATPase" evidence="4">
    <location>
        <begin position="328"/>
        <end position="451"/>
    </location>
</feature>
<dbReference type="InterPro" id="IPR037257">
    <property type="entry name" value="T2SS_E_N_sf"/>
</dbReference>
<dbReference type="PANTHER" id="PTHR30258:SF1">
    <property type="entry name" value="PROTEIN TRANSPORT PROTEIN HOFB HOMOLOG"/>
    <property type="match status" value="1"/>
</dbReference>
<dbReference type="Pfam" id="PF05157">
    <property type="entry name" value="MshEN"/>
    <property type="match status" value="1"/>
</dbReference>
<evidence type="ECO:0000256" key="3">
    <source>
        <dbReference type="ARBA" id="ARBA00022840"/>
    </source>
</evidence>
<dbReference type="CDD" id="cd01129">
    <property type="entry name" value="PulE-GspE-like"/>
    <property type="match status" value="1"/>
</dbReference>
<dbReference type="GO" id="GO:0005886">
    <property type="term" value="C:plasma membrane"/>
    <property type="evidence" value="ECO:0007669"/>
    <property type="project" value="TreeGrafter"/>
</dbReference>
<accession>A0A1F5NEN1</accession>
<evidence type="ECO:0000313" key="6">
    <source>
        <dbReference type="Proteomes" id="UP000176547"/>
    </source>
</evidence>
<dbReference type="InterPro" id="IPR001482">
    <property type="entry name" value="T2SS/T4SS_dom"/>
</dbReference>
<protein>
    <recommendedName>
        <fullName evidence="4">AAA+ ATPase domain-containing protein</fullName>
    </recommendedName>
</protein>
<dbReference type="SUPFAM" id="SSF52540">
    <property type="entry name" value="P-loop containing nucleoside triphosphate hydrolases"/>
    <property type="match status" value="1"/>
</dbReference>
<dbReference type="SUPFAM" id="SSF160246">
    <property type="entry name" value="EspE N-terminal domain-like"/>
    <property type="match status" value="1"/>
</dbReference>
<dbReference type="Pfam" id="PF00437">
    <property type="entry name" value="T2SSE"/>
    <property type="match status" value="1"/>
</dbReference>
<evidence type="ECO:0000256" key="1">
    <source>
        <dbReference type="ARBA" id="ARBA00006611"/>
    </source>
</evidence>
<dbReference type="InterPro" id="IPR007831">
    <property type="entry name" value="T2SS_GspE_N"/>
</dbReference>
<dbReference type="SMART" id="SM00382">
    <property type="entry name" value="AAA"/>
    <property type="match status" value="1"/>
</dbReference>
<keyword evidence="2" id="KW-0547">Nucleotide-binding</keyword>
<dbReference type="InterPro" id="IPR027417">
    <property type="entry name" value="P-loop_NTPase"/>
</dbReference>
<gene>
    <name evidence="5" type="ORF">A3K06_02035</name>
</gene>
<dbReference type="PANTHER" id="PTHR30258">
    <property type="entry name" value="TYPE II SECRETION SYSTEM PROTEIN GSPE-RELATED"/>
    <property type="match status" value="1"/>
</dbReference>
<proteinExistence type="inferred from homology"/>
<dbReference type="GO" id="GO:0016887">
    <property type="term" value="F:ATP hydrolysis activity"/>
    <property type="evidence" value="ECO:0007669"/>
    <property type="project" value="TreeGrafter"/>
</dbReference>
<dbReference type="Gene3D" id="3.40.50.300">
    <property type="entry name" value="P-loop containing nucleotide triphosphate hydrolases"/>
    <property type="match status" value="1"/>
</dbReference>
<name>A0A1F5NEN1_9BACT</name>
<dbReference type="AlphaFoldDB" id="A0A1F5NEN1"/>
<dbReference type="EMBL" id="MFEG01000019">
    <property type="protein sequence ID" value="OGE76043.1"/>
    <property type="molecule type" value="Genomic_DNA"/>
</dbReference>
<comment type="caution">
    <text evidence="5">The sequence shown here is derived from an EMBL/GenBank/DDBJ whole genome shotgun (WGS) entry which is preliminary data.</text>
</comment>
<keyword evidence="3" id="KW-0067">ATP-binding</keyword>
<dbReference type="Gene3D" id="3.30.450.90">
    <property type="match status" value="1"/>
</dbReference>
<evidence type="ECO:0000313" key="5">
    <source>
        <dbReference type="EMBL" id="OGE76043.1"/>
    </source>
</evidence>
<dbReference type="InterPro" id="IPR003593">
    <property type="entry name" value="AAA+_ATPase"/>
</dbReference>
<dbReference type="Proteomes" id="UP000176547">
    <property type="component" value="Unassembled WGS sequence"/>
</dbReference>
<dbReference type="Gene3D" id="3.30.300.160">
    <property type="entry name" value="Type II secretion system, protein E, N-terminal domain"/>
    <property type="match status" value="1"/>
</dbReference>
<evidence type="ECO:0000256" key="2">
    <source>
        <dbReference type="ARBA" id="ARBA00022741"/>
    </source>
</evidence>
<dbReference type="FunFam" id="3.40.50.300:FF:000398">
    <property type="entry name" value="Type IV pilus assembly ATPase PilB"/>
    <property type="match status" value="1"/>
</dbReference>
<comment type="similarity">
    <text evidence="1">Belongs to the GSP E family.</text>
</comment>
<dbReference type="GO" id="GO:0005524">
    <property type="term" value="F:ATP binding"/>
    <property type="evidence" value="ECO:0007669"/>
    <property type="project" value="UniProtKB-KW"/>
</dbReference>
<reference evidence="5 6" key="1">
    <citation type="journal article" date="2016" name="Nat. Commun.">
        <title>Thousands of microbial genomes shed light on interconnected biogeochemical processes in an aquifer system.</title>
        <authorList>
            <person name="Anantharaman K."/>
            <person name="Brown C.T."/>
            <person name="Hug L.A."/>
            <person name="Sharon I."/>
            <person name="Castelle C.J."/>
            <person name="Probst A.J."/>
            <person name="Thomas B.C."/>
            <person name="Singh A."/>
            <person name="Wilkins M.J."/>
            <person name="Karaoz U."/>
            <person name="Brodie E.L."/>
            <person name="Williams K.H."/>
            <person name="Hubbard S.S."/>
            <person name="Banfield J.F."/>
        </authorList>
    </citation>
    <scope>NUCLEOTIDE SEQUENCE [LARGE SCALE GENOMIC DNA]</scope>
</reference>
<evidence type="ECO:0000259" key="4">
    <source>
        <dbReference type="SMART" id="SM00382"/>
    </source>
</evidence>
<sequence length="589" mass="65072">MGTTGGKAKSSAPRTFEQYLLEEKLATSKDLLQARQEQAKIKGTLEEALISLNLFDEEKLTRARAGFFRIPYVDLRNQSLPKEALSLVSKETLENYSFVPFAKTGSVLKVALTDPSNLQALEALEFLAQQNKYHVELYLTSKGSYQDALRKGRTITTEVGEALEVMKQKERTVVTQKKDEQTVDATKNIAPEAPVTRIVDVVIRHAITARASDIHIEPQENDLRIRYRVDGVLHSSLIVPKIVHPAIVSRIKILSNLKIDEQRLPQDGRFHMDVDKRSVDFRVSTLPTVNGEKVVARILDKSGGVPKLEELGITGMKLDRLKENITKAHGMVLVTGPTGSGKSTTLYAVLNILNKIGVNIVTLEDPVEYYIDGVNQSQINPDIGLTFASGLRSILRQDPNIIMVGEIRDRETAELAVHSALTGHLVFSTLHTNDAIGAVPRLLDMGIEAFLLTASLNAVMAQRLVRKICKDCRKEVPVPPDVQKLFVTELQDIPAQEARGISLKEKDVKIFAGAGCRVCGDSGYKGRIAIVEVMPISDQQKELILEHAGIAKIKECAIKEGVISMKQDGLLKVLKGMTTIEEVIRVTKE</sequence>
<organism evidence="5 6">
    <name type="scientific">Candidatus Doudnabacteria bacterium RIFCSPHIGHO2_01_52_17</name>
    <dbReference type="NCBI Taxonomy" id="1817820"/>
    <lineage>
        <taxon>Bacteria</taxon>
        <taxon>Candidatus Doudnaibacteriota</taxon>
    </lineage>
</organism>
<dbReference type="FunFam" id="3.30.450.90:FF:000001">
    <property type="entry name" value="Type II secretion system ATPase GspE"/>
    <property type="match status" value="1"/>
</dbReference>